<proteinExistence type="predicted"/>
<reference evidence="1" key="1">
    <citation type="submission" date="2016-08" db="EMBL/GenBank/DDBJ databases">
        <authorList>
            <person name="Ngugi D.K."/>
            <person name="Miyake S."/>
            <person name="Stingl U."/>
        </authorList>
    </citation>
    <scope>NUCLEOTIDE SEQUENCE</scope>
    <source>
        <strain evidence="1">SCG-B11WGA-EpuloA1</strain>
    </source>
</reference>
<evidence type="ECO:0000313" key="2">
    <source>
        <dbReference type="Proteomes" id="UP000188605"/>
    </source>
</evidence>
<keyword evidence="2" id="KW-1185">Reference proteome</keyword>
<dbReference type="Proteomes" id="UP000188605">
    <property type="component" value="Unassembled WGS sequence"/>
</dbReference>
<organism evidence="1 2">
    <name type="scientific">Candidatus Epulonipiscium fishelsonii</name>
    <dbReference type="NCBI Taxonomy" id="77094"/>
    <lineage>
        <taxon>Bacteria</taxon>
        <taxon>Bacillati</taxon>
        <taxon>Bacillota</taxon>
        <taxon>Clostridia</taxon>
        <taxon>Lachnospirales</taxon>
        <taxon>Lachnospiraceae</taxon>
        <taxon>Candidatus Epulonipiscium</taxon>
    </lineage>
</organism>
<gene>
    <name evidence="1" type="ORF">AN396_03555</name>
</gene>
<sequence length="63" mass="7488">MLHTPSVEAKKTRKRDLQYKLPSQAHKQMNKQGTNFLPFLARSPQTMCVQYAARQERERRFLP</sequence>
<dbReference type="EMBL" id="LJDB01000037">
    <property type="protein sequence ID" value="ONI41440.1"/>
    <property type="molecule type" value="Genomic_DNA"/>
</dbReference>
<name>A0ACC8XEC3_9FIRM</name>
<comment type="caution">
    <text evidence="1">The sequence shown here is derived from an EMBL/GenBank/DDBJ whole genome shotgun (WGS) entry which is preliminary data.</text>
</comment>
<evidence type="ECO:0000313" key="1">
    <source>
        <dbReference type="EMBL" id="ONI41440.1"/>
    </source>
</evidence>
<accession>A0ACC8XEC3</accession>
<protein>
    <submittedName>
        <fullName evidence="1">Uncharacterized protein</fullName>
    </submittedName>
</protein>